<evidence type="ECO:0000256" key="7">
    <source>
        <dbReference type="SAM" id="Phobius"/>
    </source>
</evidence>
<evidence type="ECO:0000256" key="5">
    <source>
        <dbReference type="ARBA" id="ARBA00023136"/>
    </source>
</evidence>
<dbReference type="InterPro" id="IPR046402">
    <property type="entry name" value="FIT1"/>
</dbReference>
<dbReference type="EMBL" id="JAUZQC010000023">
    <property type="protein sequence ID" value="KAK5850125.1"/>
    <property type="molecule type" value="Genomic_DNA"/>
</dbReference>
<evidence type="ECO:0000313" key="8">
    <source>
        <dbReference type="EMBL" id="KAK5850125.1"/>
    </source>
</evidence>
<evidence type="ECO:0000256" key="6">
    <source>
        <dbReference type="HAMAP-Rule" id="MF_03229"/>
    </source>
</evidence>
<feature type="transmembrane region" description="Helical" evidence="7">
    <location>
        <begin position="128"/>
        <end position="146"/>
    </location>
</feature>
<accession>A0AAN7WWX1</accession>
<dbReference type="InterPro" id="IPR046401">
    <property type="entry name" value="FITM1/2"/>
</dbReference>
<dbReference type="HAMAP" id="MF_03229">
    <property type="entry name" value="FITM1"/>
    <property type="match status" value="1"/>
</dbReference>
<dbReference type="GO" id="GO:0140042">
    <property type="term" value="P:lipid droplet formation"/>
    <property type="evidence" value="ECO:0007669"/>
    <property type="project" value="UniProtKB-UniRule"/>
</dbReference>
<keyword evidence="9" id="KW-1185">Reference proteome</keyword>
<comment type="subcellular location">
    <subcellularLocation>
        <location evidence="1 6">Endoplasmic reticulum membrane</location>
        <topology evidence="1 6">Multi-pass membrane protein</topology>
    </subcellularLocation>
</comment>
<evidence type="ECO:0000256" key="2">
    <source>
        <dbReference type="ARBA" id="ARBA00022692"/>
    </source>
</evidence>
<feature type="transmembrane region" description="Helical" evidence="7">
    <location>
        <begin position="229"/>
        <end position="251"/>
    </location>
</feature>
<keyword evidence="2 6" id="KW-0812">Transmembrane</keyword>
<evidence type="ECO:0000256" key="1">
    <source>
        <dbReference type="ARBA" id="ARBA00004477"/>
    </source>
</evidence>
<sequence>MDTKSKEEENTFNQKRLKVSSGGQMDMDLNSENSSNGFSTQINLEKLHKMAAELILLGKFLLKLLNAALVFVTDLLARILGSKLVRGHFHLMLSALVLFGPVLSLWVPKYSIFANSNNYLYRKFLKSTLGWTCIFSGSFILLLSISARHPRSLLLRHLSRIGVVGLLWWVCQRLLTLLEDASGTCYEPLTPARDIQGSSVQLLLHEDRTKLSCLKANMVWRGYEVSQDVLIVCLCCLLLVEEMSVFGPHLAQGKMSPGAPLRFIFLLCVVLLSLSMFLLLCLLAHFPKFPAQHLGGALGYLGWRVLYQGWYRLKPSWGCPALPGEGLFTTTDTHKPQSFKKPQ</sequence>
<feature type="transmembrane region" description="Helical" evidence="7">
    <location>
        <begin position="89"/>
        <end position="108"/>
    </location>
</feature>
<keyword evidence="5 6" id="KW-0472">Membrane</keyword>
<dbReference type="GO" id="GO:0005789">
    <property type="term" value="C:endoplasmic reticulum membrane"/>
    <property type="evidence" value="ECO:0007669"/>
    <property type="project" value="UniProtKB-SubCell"/>
</dbReference>
<organism evidence="8 9">
    <name type="scientific">Eleginops maclovinus</name>
    <name type="common">Patagonian blennie</name>
    <name type="synonym">Eleginus maclovinus</name>
    <dbReference type="NCBI Taxonomy" id="56733"/>
    <lineage>
        <taxon>Eukaryota</taxon>
        <taxon>Metazoa</taxon>
        <taxon>Chordata</taxon>
        <taxon>Craniata</taxon>
        <taxon>Vertebrata</taxon>
        <taxon>Euteleostomi</taxon>
        <taxon>Actinopterygii</taxon>
        <taxon>Neopterygii</taxon>
        <taxon>Teleostei</taxon>
        <taxon>Neoteleostei</taxon>
        <taxon>Acanthomorphata</taxon>
        <taxon>Eupercaria</taxon>
        <taxon>Perciformes</taxon>
        <taxon>Notothenioidei</taxon>
        <taxon>Eleginopidae</taxon>
        <taxon>Eleginops</taxon>
    </lineage>
</organism>
<dbReference type="Proteomes" id="UP001346869">
    <property type="component" value="Unassembled WGS sequence"/>
</dbReference>
<dbReference type="PANTHER" id="PTHR23129">
    <property type="entry name" value="ACYL-COENZYME A DIPHOSPHATASE FITM2"/>
    <property type="match status" value="1"/>
</dbReference>
<dbReference type="GO" id="GO:0008654">
    <property type="term" value="P:phospholipid biosynthetic process"/>
    <property type="evidence" value="ECO:0007669"/>
    <property type="project" value="InterPro"/>
</dbReference>
<feature type="transmembrane region" description="Helical" evidence="7">
    <location>
        <begin position="263"/>
        <end position="285"/>
    </location>
</feature>
<reference evidence="8 9" key="2">
    <citation type="journal article" date="2023" name="Mol. Biol. Evol.">
        <title>Genomics of Secondarily Temperate Adaptation in the Only Non-Antarctic Icefish.</title>
        <authorList>
            <person name="Rivera-Colon A.G."/>
            <person name="Rayamajhi N."/>
            <person name="Minhas B.F."/>
            <person name="Madrigal G."/>
            <person name="Bilyk K.T."/>
            <person name="Yoon V."/>
            <person name="Hune M."/>
            <person name="Gregory S."/>
            <person name="Cheng C.H.C."/>
            <person name="Catchen J.M."/>
        </authorList>
    </citation>
    <scope>NUCLEOTIDE SEQUENCE [LARGE SCALE GENOMIC DNA]</scope>
    <source>
        <strain evidence="8">JMC-PN-2008</strain>
    </source>
</reference>
<comment type="caution">
    <text evidence="8">The sequence shown here is derived from an EMBL/GenBank/DDBJ whole genome shotgun (WGS) entry which is preliminary data.</text>
</comment>
<evidence type="ECO:0000313" key="9">
    <source>
        <dbReference type="Proteomes" id="UP001346869"/>
    </source>
</evidence>
<proteinExistence type="inferred from homology"/>
<dbReference type="InterPro" id="IPR019388">
    <property type="entry name" value="FIT"/>
</dbReference>
<dbReference type="PANTHER" id="PTHR23129:SF3">
    <property type="entry name" value="FAT STORAGE-INDUCING TRANSMEMBRANE PROTEIN 1"/>
    <property type="match status" value="1"/>
</dbReference>
<name>A0AAN7WWX1_ELEMC</name>
<comment type="similarity">
    <text evidence="6">Belongs to the FIT family. FIT1 subfamily.</text>
</comment>
<evidence type="ECO:0000256" key="3">
    <source>
        <dbReference type="ARBA" id="ARBA00022824"/>
    </source>
</evidence>
<reference evidence="8 9" key="1">
    <citation type="journal article" date="2023" name="Genes (Basel)">
        <title>Chromosome-Level Genome Assembly and Circadian Gene Repertoire of the Patagonia Blennie Eleginops maclovinus-The Closest Ancestral Proxy of Antarctic Cryonotothenioids.</title>
        <authorList>
            <person name="Cheng C.C."/>
            <person name="Rivera-Colon A.G."/>
            <person name="Minhas B.F."/>
            <person name="Wilson L."/>
            <person name="Rayamajhi N."/>
            <person name="Vargas-Chacoff L."/>
            <person name="Catchen J.M."/>
        </authorList>
    </citation>
    <scope>NUCLEOTIDE SEQUENCE [LARGE SCALE GENOMIC DNA]</scope>
    <source>
        <strain evidence="8">JMC-PN-2008</strain>
    </source>
</reference>
<dbReference type="AlphaFoldDB" id="A0AAN7WWX1"/>
<feature type="transmembrane region" description="Helical" evidence="7">
    <location>
        <begin position="54"/>
        <end position="77"/>
    </location>
</feature>
<protein>
    <recommendedName>
        <fullName evidence="6">Fat storage-inducing transmembrane protein 1 homolog</fullName>
    </recommendedName>
    <alternativeName>
        <fullName evidence="6">FITM1-like protein</fullName>
    </alternativeName>
    <alternativeName>
        <fullName evidence="6">Fat-inducing protein 1</fullName>
    </alternativeName>
</protein>
<evidence type="ECO:0000256" key="4">
    <source>
        <dbReference type="ARBA" id="ARBA00022989"/>
    </source>
</evidence>
<comment type="caution">
    <text evidence="6">Lacks conserved residue(s) required for the propagation of feature annotation.</text>
</comment>
<dbReference type="HAMAP" id="MF_03230">
    <property type="entry name" value="FITM2"/>
    <property type="match status" value="1"/>
</dbReference>
<comment type="function">
    <text evidence="6">May play a role in the formation of lipid droplets (LDs), which are storage organelles at the center of lipid and energy homeostasis. May directly bind to diacylglycerol (DAGs) and triacylglycerol.</text>
</comment>
<keyword evidence="4 6" id="KW-1133">Transmembrane helix</keyword>
<dbReference type="GO" id="GO:0010945">
    <property type="term" value="F:coenzyme A diphosphatase activity"/>
    <property type="evidence" value="ECO:0007669"/>
    <property type="project" value="InterPro"/>
</dbReference>
<gene>
    <name evidence="6" type="primary">FITM1</name>
    <name evidence="6" type="synonym">FIT1</name>
    <name evidence="8" type="ORF">PBY51_014401</name>
</gene>
<keyword evidence="3 6" id="KW-0256">Endoplasmic reticulum</keyword>